<dbReference type="EMBL" id="KV784354">
    <property type="protein sequence ID" value="OEU21470.1"/>
    <property type="molecule type" value="Genomic_DNA"/>
</dbReference>
<feature type="compositionally biased region" description="Low complexity" evidence="1">
    <location>
        <begin position="258"/>
        <end position="271"/>
    </location>
</feature>
<evidence type="ECO:0000256" key="1">
    <source>
        <dbReference type="SAM" id="MobiDB-lite"/>
    </source>
</evidence>
<evidence type="ECO:0000313" key="3">
    <source>
        <dbReference type="Proteomes" id="UP000095751"/>
    </source>
</evidence>
<reference evidence="2 3" key="1">
    <citation type="submission" date="2016-09" db="EMBL/GenBank/DDBJ databases">
        <title>Extensive genetic diversity and differential bi-allelic expression allows diatom success in the polar Southern Ocean.</title>
        <authorList>
            <consortium name="DOE Joint Genome Institute"/>
            <person name="Mock T."/>
            <person name="Otillar R.P."/>
            <person name="Strauss J."/>
            <person name="Dupont C."/>
            <person name="Frickenhaus S."/>
            <person name="Maumus F."/>
            <person name="Mcmullan M."/>
            <person name="Sanges R."/>
            <person name="Schmutz J."/>
            <person name="Toseland A."/>
            <person name="Valas R."/>
            <person name="Veluchamy A."/>
            <person name="Ward B.J."/>
            <person name="Allen A."/>
            <person name="Barry K."/>
            <person name="Falciatore A."/>
            <person name="Ferrante M."/>
            <person name="Fortunato A.E."/>
            <person name="Gloeckner G."/>
            <person name="Gruber A."/>
            <person name="Hipkin R."/>
            <person name="Janech M."/>
            <person name="Kroth P."/>
            <person name="Leese F."/>
            <person name="Lindquist E."/>
            <person name="Lyon B.R."/>
            <person name="Martin J."/>
            <person name="Mayer C."/>
            <person name="Parker M."/>
            <person name="Quesneville H."/>
            <person name="Raymond J."/>
            <person name="Uhlig C."/>
            <person name="Valentin K.U."/>
            <person name="Worden A.Z."/>
            <person name="Armbrust E.V."/>
            <person name="Bowler C."/>
            <person name="Green B."/>
            <person name="Moulton V."/>
            <person name="Van Oosterhout C."/>
            <person name="Grigoriev I."/>
        </authorList>
    </citation>
    <scope>NUCLEOTIDE SEQUENCE [LARGE SCALE GENOMIC DNA]</scope>
    <source>
        <strain evidence="2 3">CCMP1102</strain>
    </source>
</reference>
<protein>
    <submittedName>
        <fullName evidence="2">Uncharacterized protein</fullName>
    </submittedName>
</protein>
<proteinExistence type="predicted"/>
<feature type="compositionally biased region" description="Low complexity" evidence="1">
    <location>
        <begin position="214"/>
        <end position="224"/>
    </location>
</feature>
<feature type="region of interest" description="Disordered" evidence="1">
    <location>
        <begin position="96"/>
        <end position="159"/>
    </location>
</feature>
<feature type="region of interest" description="Disordered" evidence="1">
    <location>
        <begin position="257"/>
        <end position="291"/>
    </location>
</feature>
<feature type="compositionally biased region" description="Acidic residues" evidence="1">
    <location>
        <begin position="279"/>
        <end position="288"/>
    </location>
</feature>
<keyword evidence="3" id="KW-1185">Reference proteome</keyword>
<dbReference type="KEGG" id="fcy:FRACYDRAFT_235096"/>
<feature type="region of interest" description="Disordered" evidence="1">
    <location>
        <begin position="214"/>
        <end position="235"/>
    </location>
</feature>
<dbReference type="InParanoid" id="A0A1E7FTG9"/>
<feature type="compositionally biased region" description="Low complexity" evidence="1">
    <location>
        <begin position="330"/>
        <end position="353"/>
    </location>
</feature>
<organism evidence="2 3">
    <name type="scientific">Fragilariopsis cylindrus CCMP1102</name>
    <dbReference type="NCBI Taxonomy" id="635003"/>
    <lineage>
        <taxon>Eukaryota</taxon>
        <taxon>Sar</taxon>
        <taxon>Stramenopiles</taxon>
        <taxon>Ochrophyta</taxon>
        <taxon>Bacillariophyta</taxon>
        <taxon>Bacillariophyceae</taxon>
        <taxon>Bacillariophycidae</taxon>
        <taxon>Bacillariales</taxon>
        <taxon>Bacillariaceae</taxon>
        <taxon>Fragilariopsis</taxon>
    </lineage>
</organism>
<dbReference type="Proteomes" id="UP000095751">
    <property type="component" value="Unassembled WGS sequence"/>
</dbReference>
<name>A0A1E7FTG9_9STRA</name>
<feature type="compositionally biased region" description="Basic and acidic residues" evidence="1">
    <location>
        <begin position="117"/>
        <end position="133"/>
    </location>
</feature>
<evidence type="ECO:0000313" key="2">
    <source>
        <dbReference type="EMBL" id="OEU21470.1"/>
    </source>
</evidence>
<dbReference type="AlphaFoldDB" id="A0A1E7FTG9"/>
<feature type="region of interest" description="Disordered" evidence="1">
    <location>
        <begin position="315"/>
        <end position="358"/>
    </location>
</feature>
<accession>A0A1E7FTG9</accession>
<dbReference type="OrthoDB" id="10679794at2759"/>
<gene>
    <name evidence="2" type="ORF">FRACYDRAFT_235096</name>
</gene>
<sequence>MTSLNNDATRKSWSKYIDVSERCTKNNNQLQESNKKGTTATVVEDADIDIEIVITTTTSTTSSTTMAEDEKNGEQDQFIQVAAVAAAAAAVIKSNKDFHSSSGKKAGENQPLPSENSNDKIEQEQIETLKDNNNDFSGQKCHSNRSKNKIDINNNNNNKQQVKSQIKNIKSKLQSILHHTKILLLRELIPMFCQERSYLQCSSNNKTAAAATATKRTTGSATRRYTMNTPPKFQPIICSKLRPPRQFLKLSLLRKKISSPSSKRSNNNANNEVIRVVTEEEDKRDEEEEYRRSNHITEIIWKRILEKNNKIIMKLSRRQQQQQQDEENNSNRTTTPSSSSTAHNQQHPNQNNKNTEKWYYRDSRRLASAADTTSKSTTQSAYCSMEMISFDKENECFHRKEIAYPYQPPSSSASSSYKKCYDSDNANDRQHRYRCLAKTLEVRVTEANNICKYSLIWQ</sequence>